<dbReference type="AlphaFoldDB" id="A0A9D1EXK9"/>
<dbReference type="PANTHER" id="PTHR44227:SF3">
    <property type="entry name" value="PROTEIN O-MANNOSYL-TRANSFERASE TMTC4"/>
    <property type="match status" value="1"/>
</dbReference>
<reference evidence="5" key="2">
    <citation type="journal article" date="2021" name="PeerJ">
        <title>Extensive microbial diversity within the chicken gut microbiome revealed by metagenomics and culture.</title>
        <authorList>
            <person name="Gilroy R."/>
            <person name="Ravi A."/>
            <person name="Getino M."/>
            <person name="Pursley I."/>
            <person name="Horton D.L."/>
            <person name="Alikhan N.F."/>
            <person name="Baker D."/>
            <person name="Gharbi K."/>
            <person name="Hall N."/>
            <person name="Watson M."/>
            <person name="Adriaenssens E.M."/>
            <person name="Foster-Nyarko E."/>
            <person name="Jarju S."/>
            <person name="Secka A."/>
            <person name="Antonio M."/>
            <person name="Oren A."/>
            <person name="Chaudhuri R.R."/>
            <person name="La Ragione R."/>
            <person name="Hildebrand F."/>
            <person name="Pallen M.J."/>
        </authorList>
    </citation>
    <scope>NUCLEOTIDE SEQUENCE</scope>
    <source>
        <strain evidence="5">6276</strain>
    </source>
</reference>
<accession>A0A9D1EXK9</accession>
<keyword evidence="1" id="KW-0677">Repeat</keyword>
<dbReference type="EMBL" id="DVIU01000077">
    <property type="protein sequence ID" value="HIS35693.1"/>
    <property type="molecule type" value="Genomic_DNA"/>
</dbReference>
<feature type="transmembrane region" description="Helical" evidence="4">
    <location>
        <begin position="12"/>
        <end position="29"/>
    </location>
</feature>
<dbReference type="InterPro" id="IPR019734">
    <property type="entry name" value="TPR_rpt"/>
</dbReference>
<dbReference type="Pfam" id="PF12895">
    <property type="entry name" value="ANAPC3"/>
    <property type="match status" value="1"/>
</dbReference>
<keyword evidence="4" id="KW-0812">Transmembrane</keyword>
<feature type="repeat" description="TPR" evidence="3">
    <location>
        <begin position="72"/>
        <end position="105"/>
    </location>
</feature>
<organism evidence="5 6">
    <name type="scientific">Candidatus Scatousia excrementigallinarum</name>
    <dbReference type="NCBI Taxonomy" id="2840935"/>
    <lineage>
        <taxon>Bacteria</taxon>
        <taxon>Candidatus Scatousia</taxon>
    </lineage>
</organism>
<dbReference type="Gene3D" id="1.25.40.10">
    <property type="entry name" value="Tetratricopeptide repeat domain"/>
    <property type="match status" value="2"/>
</dbReference>
<keyword evidence="4" id="KW-0472">Membrane</keyword>
<name>A0A9D1EXK9_9BACT</name>
<keyword evidence="4" id="KW-1133">Transmembrane helix</keyword>
<dbReference type="InterPro" id="IPR052346">
    <property type="entry name" value="O-mannosyl-transferase_TMTC"/>
</dbReference>
<comment type="caution">
    <text evidence="5">The sequence shown here is derived from an EMBL/GenBank/DDBJ whole genome shotgun (WGS) entry which is preliminary data.</text>
</comment>
<sequence length="354" mass="41507">MLKIRLRKFMSFVLIVAFIASIFIYPDWYKKQVNKVRGMYFVSKGDKALRKVKFQKAIDYYLYGLSLYPEHYGAWLNLGNIYVAFEDYYSAVDAYENAIKYNPNYVMARMNYGIVSAEKLGDFDGAIHQYKEILGIRRKLVYIPFVFSNLRSYKTNMGLAYYNMGVAYRQKSIYSENDYNYQQYYLREAIKAYEEAVKILKKDYDARYNLALAYQLNGDYNSAGLTYCEAIELAPMNYEAHYNLAVLLRHLKKYKEAYNEMEKANTLIASKDGTSNRQRYVFDVMNDVTKMVLLEEDGSQWLMEKFNAEMDARNEGMTYVNGKLVASEDLDRAMLKNFQTCTARAVFLDDEDED</sequence>
<proteinExistence type="predicted"/>
<dbReference type="Pfam" id="PF13432">
    <property type="entry name" value="TPR_16"/>
    <property type="match status" value="1"/>
</dbReference>
<feature type="repeat" description="TPR" evidence="3">
    <location>
        <begin position="204"/>
        <end position="237"/>
    </location>
</feature>
<protein>
    <submittedName>
        <fullName evidence="5">Tetratricopeptide repeat protein</fullName>
    </submittedName>
</protein>
<keyword evidence="2 3" id="KW-0802">TPR repeat</keyword>
<evidence type="ECO:0000256" key="4">
    <source>
        <dbReference type="SAM" id="Phobius"/>
    </source>
</evidence>
<reference evidence="5" key="1">
    <citation type="submission" date="2020-10" db="EMBL/GenBank/DDBJ databases">
        <authorList>
            <person name="Gilroy R."/>
        </authorList>
    </citation>
    <scope>NUCLEOTIDE SEQUENCE</scope>
    <source>
        <strain evidence="5">6276</strain>
    </source>
</reference>
<dbReference type="PROSITE" id="PS50293">
    <property type="entry name" value="TPR_REGION"/>
    <property type="match status" value="1"/>
</dbReference>
<evidence type="ECO:0000256" key="1">
    <source>
        <dbReference type="ARBA" id="ARBA00022737"/>
    </source>
</evidence>
<evidence type="ECO:0000256" key="3">
    <source>
        <dbReference type="PROSITE-ProRule" id="PRU00339"/>
    </source>
</evidence>
<dbReference type="InterPro" id="IPR011990">
    <property type="entry name" value="TPR-like_helical_dom_sf"/>
</dbReference>
<evidence type="ECO:0000256" key="2">
    <source>
        <dbReference type="ARBA" id="ARBA00022803"/>
    </source>
</evidence>
<evidence type="ECO:0000313" key="6">
    <source>
        <dbReference type="Proteomes" id="UP000823928"/>
    </source>
</evidence>
<dbReference type="Proteomes" id="UP000823928">
    <property type="component" value="Unassembled WGS sequence"/>
</dbReference>
<dbReference type="PROSITE" id="PS50005">
    <property type="entry name" value="TPR"/>
    <property type="match status" value="2"/>
</dbReference>
<dbReference type="SMART" id="SM00028">
    <property type="entry name" value="TPR"/>
    <property type="match status" value="5"/>
</dbReference>
<dbReference type="SUPFAM" id="SSF48452">
    <property type="entry name" value="TPR-like"/>
    <property type="match status" value="1"/>
</dbReference>
<gene>
    <name evidence="5" type="ORF">IAC10_03565</name>
</gene>
<dbReference type="PANTHER" id="PTHR44227">
    <property type="match status" value="1"/>
</dbReference>
<evidence type="ECO:0000313" key="5">
    <source>
        <dbReference type="EMBL" id="HIS35693.1"/>
    </source>
</evidence>